<accession>A0ABQ4ZKG0</accession>
<reference evidence="1" key="2">
    <citation type="submission" date="2022-01" db="EMBL/GenBank/DDBJ databases">
        <authorList>
            <person name="Yamashiro T."/>
            <person name="Shiraishi A."/>
            <person name="Satake H."/>
            <person name="Nakayama K."/>
        </authorList>
    </citation>
    <scope>NUCLEOTIDE SEQUENCE</scope>
</reference>
<gene>
    <name evidence="1" type="ORF">Tco_0772882</name>
</gene>
<evidence type="ECO:0000313" key="1">
    <source>
        <dbReference type="EMBL" id="GJS90246.1"/>
    </source>
</evidence>
<protein>
    <recommendedName>
        <fullName evidence="3">Reverse transcriptase domain-containing protein</fullName>
    </recommendedName>
</protein>
<evidence type="ECO:0008006" key="3">
    <source>
        <dbReference type="Google" id="ProtNLM"/>
    </source>
</evidence>
<name>A0ABQ4ZKG0_9ASTR</name>
<proteinExistence type="predicted"/>
<sequence>MAELHPGSHRGYEDAIVVPEIDVEAAILRSSMGGIFLDKRLADAHASSRASPKFVTPEAKDIVRALLLDKLNIYSSSAPLRKSELSKGVTLPGRTFSFEVSLIVNPYHTSNHAIMFEVRKELKICEAKTDETSIDEPPESGVEVDRAKIDVIAKLPHPTTIKVFGERHEKIIGLLHYASKTNDMRRDCSDGVLLLQEFDFDVVDTKGAENLAADHLSRLENPHKNELDPKEINEKFPLETLSSIAVS</sequence>
<reference evidence="1" key="1">
    <citation type="journal article" date="2022" name="Int. J. Mol. Sci.">
        <title>Draft Genome of Tanacetum Coccineum: Genomic Comparison of Closely Related Tanacetum-Family Plants.</title>
        <authorList>
            <person name="Yamashiro T."/>
            <person name="Shiraishi A."/>
            <person name="Nakayama K."/>
            <person name="Satake H."/>
        </authorList>
    </citation>
    <scope>NUCLEOTIDE SEQUENCE</scope>
</reference>
<keyword evidence="2" id="KW-1185">Reference proteome</keyword>
<evidence type="ECO:0000313" key="2">
    <source>
        <dbReference type="Proteomes" id="UP001151760"/>
    </source>
</evidence>
<dbReference type="Proteomes" id="UP001151760">
    <property type="component" value="Unassembled WGS sequence"/>
</dbReference>
<comment type="caution">
    <text evidence="1">The sequence shown here is derived from an EMBL/GenBank/DDBJ whole genome shotgun (WGS) entry which is preliminary data.</text>
</comment>
<organism evidence="1 2">
    <name type="scientific">Tanacetum coccineum</name>
    <dbReference type="NCBI Taxonomy" id="301880"/>
    <lineage>
        <taxon>Eukaryota</taxon>
        <taxon>Viridiplantae</taxon>
        <taxon>Streptophyta</taxon>
        <taxon>Embryophyta</taxon>
        <taxon>Tracheophyta</taxon>
        <taxon>Spermatophyta</taxon>
        <taxon>Magnoliopsida</taxon>
        <taxon>eudicotyledons</taxon>
        <taxon>Gunneridae</taxon>
        <taxon>Pentapetalae</taxon>
        <taxon>asterids</taxon>
        <taxon>campanulids</taxon>
        <taxon>Asterales</taxon>
        <taxon>Asteraceae</taxon>
        <taxon>Asteroideae</taxon>
        <taxon>Anthemideae</taxon>
        <taxon>Anthemidinae</taxon>
        <taxon>Tanacetum</taxon>
    </lineage>
</organism>
<dbReference type="EMBL" id="BQNB010011412">
    <property type="protein sequence ID" value="GJS90246.1"/>
    <property type="molecule type" value="Genomic_DNA"/>
</dbReference>